<proteinExistence type="predicted"/>
<dbReference type="EMBL" id="FJUW01000015">
    <property type="protein sequence ID" value="CZS98770.1"/>
    <property type="molecule type" value="Genomic_DNA"/>
</dbReference>
<accession>A0A1E1KL97</accession>
<organism evidence="3 4">
    <name type="scientific">Rhynchosporium graminicola</name>
    <dbReference type="NCBI Taxonomy" id="2792576"/>
    <lineage>
        <taxon>Eukaryota</taxon>
        <taxon>Fungi</taxon>
        <taxon>Dikarya</taxon>
        <taxon>Ascomycota</taxon>
        <taxon>Pezizomycotina</taxon>
        <taxon>Leotiomycetes</taxon>
        <taxon>Helotiales</taxon>
        <taxon>Ploettnerulaceae</taxon>
        <taxon>Rhynchosporium</taxon>
    </lineage>
</organism>
<feature type="domain" description="RAI1-like" evidence="2">
    <location>
        <begin position="143"/>
        <end position="251"/>
    </location>
</feature>
<evidence type="ECO:0000259" key="2">
    <source>
        <dbReference type="Pfam" id="PF08652"/>
    </source>
</evidence>
<dbReference type="InParanoid" id="A0A1E1KL97"/>
<sequence>MANVGTEPSANGITDAKMALTNESNLSARLDSLSLQQISDTKKFVVPARRNRPRHSRDDRMLWGTSNLISKIHVEPQPAERRAEIGREASAPVKIQNHKYVASYNWKDIEHPTIYVPGLSRPFPRYNNNVHTNPTAGIPPKFTPPSLPIQLQKDNSTRSSARSPAAPVDPLFQAILQERPDFDMSSIDIVTTRRSLRDLLDFASCSTGKWRIDIDMVHNTMFINQWEEFRLMLINGRQNTEYGHTFEDSVVNKEAPLEDSLNHERIVEYELGGLKFLVRFEADAYLEDDDSETREPMKIPLSDPPAPKPSPVILKPPYKLVHVISRGRNVDPELIIELKSCSRGSINMGRTVPQLWFSQTKHLVVGYHKDGLVTRDLDMREMTEELDKWEADNQKQLKSMIHVIKSIRDIARTGDRKLTVVCSMVDGLKCLSVYRRTGRGMTIRPEVVAQCWKNSSTS</sequence>
<dbReference type="Pfam" id="PF08652">
    <property type="entry name" value="RAI1"/>
    <property type="match status" value="1"/>
</dbReference>
<evidence type="ECO:0000313" key="4">
    <source>
        <dbReference type="Proteomes" id="UP000178129"/>
    </source>
</evidence>
<evidence type="ECO:0000313" key="3">
    <source>
        <dbReference type="EMBL" id="CZS98770.1"/>
    </source>
</evidence>
<dbReference type="STRING" id="914237.A0A1E1KL97"/>
<dbReference type="InterPro" id="IPR013961">
    <property type="entry name" value="RAI1"/>
</dbReference>
<feature type="region of interest" description="Disordered" evidence="1">
    <location>
        <begin position="138"/>
        <end position="165"/>
    </location>
</feature>
<keyword evidence="4" id="KW-1185">Reference proteome</keyword>
<feature type="region of interest" description="Disordered" evidence="1">
    <location>
        <begin position="289"/>
        <end position="308"/>
    </location>
</feature>
<dbReference type="PANTHER" id="PTHR35179">
    <property type="entry name" value="PROTEIN CBG02620"/>
    <property type="match status" value="1"/>
</dbReference>
<evidence type="ECO:0000256" key="1">
    <source>
        <dbReference type="SAM" id="MobiDB-lite"/>
    </source>
</evidence>
<reference evidence="4" key="1">
    <citation type="submission" date="2016-03" db="EMBL/GenBank/DDBJ databases">
        <authorList>
            <person name="Ploux O."/>
        </authorList>
    </citation>
    <scope>NUCLEOTIDE SEQUENCE [LARGE SCALE GENOMIC DNA]</scope>
    <source>
        <strain evidence="4">UK7</strain>
    </source>
</reference>
<gene>
    <name evidence="3" type="ORF">RCO7_06451</name>
</gene>
<protein>
    <recommendedName>
        <fullName evidence="2">RAI1-like domain-containing protein</fullName>
    </recommendedName>
</protein>
<comment type="caution">
    <text evidence="3">The sequence shown here is derived from an EMBL/GenBank/DDBJ whole genome shotgun (WGS) entry which is preliminary data.</text>
</comment>
<dbReference type="Proteomes" id="UP000178129">
    <property type="component" value="Unassembled WGS sequence"/>
</dbReference>
<dbReference type="PANTHER" id="PTHR35179:SF2">
    <property type="entry name" value="START DOMAIN-CONTAINING PROTEIN"/>
    <property type="match status" value="1"/>
</dbReference>
<name>A0A1E1KL97_9HELO</name>
<dbReference type="AlphaFoldDB" id="A0A1E1KL97"/>